<dbReference type="Gene3D" id="2.40.440.10">
    <property type="entry name" value="L,D-transpeptidase catalytic domain-like"/>
    <property type="match status" value="1"/>
</dbReference>
<sequence>MVRTRRSFVKTLAGAVALPAIAALPCASARAQDGAAAAASEGAVDFASLVRQASLASPGLDGRTKAAVEGTLARLDVLAPDHARGRFVLANIAAAEVVAYEDGREVLRSRAIVGAGRTRTPQLASAVPSVRLNPPWYVPPSIEPSVRASGAAGFRTVNGRLVQPPGPRNPLGPVRIGLENSDGVFLHGTSDPRLFAREHRTLSHGCVRVERVVELAAWMLDMTPEALRAAVATGRTRELVPTQEVRVAIAYLTAWPGLDGRLVLHPDPYGLDRLPRRTAPARIAPPRPALPEPAMNQDVGFERPA</sequence>
<dbReference type="PROSITE" id="PS51318">
    <property type="entry name" value="TAT"/>
    <property type="match status" value="1"/>
</dbReference>
<dbReference type="InterPro" id="IPR006311">
    <property type="entry name" value="TAT_signal"/>
</dbReference>
<dbReference type="InterPro" id="IPR052905">
    <property type="entry name" value="LD-transpeptidase_YkuD-like"/>
</dbReference>
<evidence type="ECO:0000256" key="9">
    <source>
        <dbReference type="SAM" id="SignalP"/>
    </source>
</evidence>
<dbReference type="PANTHER" id="PTHR41533">
    <property type="entry name" value="L,D-TRANSPEPTIDASE HI_1667-RELATED"/>
    <property type="match status" value="1"/>
</dbReference>
<accession>A0ABN1EQL7</accession>
<evidence type="ECO:0000313" key="11">
    <source>
        <dbReference type="EMBL" id="GAA0572018.1"/>
    </source>
</evidence>
<feature type="region of interest" description="Disordered" evidence="8">
    <location>
        <begin position="275"/>
        <end position="305"/>
    </location>
</feature>
<protein>
    <recommendedName>
        <fullName evidence="10">L,D-TPase catalytic domain-containing protein</fullName>
    </recommendedName>
</protein>
<evidence type="ECO:0000259" key="10">
    <source>
        <dbReference type="PROSITE" id="PS52029"/>
    </source>
</evidence>
<keyword evidence="4 7" id="KW-0133">Cell shape</keyword>
<keyword evidence="6 7" id="KW-0961">Cell wall biogenesis/degradation</keyword>
<dbReference type="PANTHER" id="PTHR41533:SF2">
    <property type="entry name" value="BLR7131 PROTEIN"/>
    <property type="match status" value="1"/>
</dbReference>
<evidence type="ECO:0000256" key="4">
    <source>
        <dbReference type="ARBA" id="ARBA00022960"/>
    </source>
</evidence>
<dbReference type="SUPFAM" id="SSF141523">
    <property type="entry name" value="L,D-transpeptidase catalytic domain-like"/>
    <property type="match status" value="1"/>
</dbReference>
<dbReference type="Proteomes" id="UP001501588">
    <property type="component" value="Unassembled WGS sequence"/>
</dbReference>
<feature type="active site" description="Proton donor/acceptor" evidence="7">
    <location>
        <position position="187"/>
    </location>
</feature>
<feature type="signal peptide" evidence="9">
    <location>
        <begin position="1"/>
        <end position="22"/>
    </location>
</feature>
<evidence type="ECO:0000313" key="12">
    <source>
        <dbReference type="Proteomes" id="UP001501588"/>
    </source>
</evidence>
<dbReference type="InterPro" id="IPR005490">
    <property type="entry name" value="LD_TPept_cat_dom"/>
</dbReference>
<gene>
    <name evidence="11" type="ORF">GCM10009416_08310</name>
</gene>
<feature type="active site" description="Nucleophile" evidence="7">
    <location>
        <position position="206"/>
    </location>
</feature>
<evidence type="ECO:0000256" key="8">
    <source>
        <dbReference type="SAM" id="MobiDB-lite"/>
    </source>
</evidence>
<keyword evidence="5 7" id="KW-0573">Peptidoglycan synthesis</keyword>
<proteinExistence type="inferred from homology"/>
<evidence type="ECO:0000256" key="2">
    <source>
        <dbReference type="ARBA" id="ARBA00005992"/>
    </source>
</evidence>
<keyword evidence="3" id="KW-0808">Transferase</keyword>
<evidence type="ECO:0000256" key="3">
    <source>
        <dbReference type="ARBA" id="ARBA00022679"/>
    </source>
</evidence>
<dbReference type="InterPro" id="IPR038063">
    <property type="entry name" value="Transpep_catalytic_dom"/>
</dbReference>
<comment type="similarity">
    <text evidence="2">Belongs to the YkuD family.</text>
</comment>
<dbReference type="CDD" id="cd16913">
    <property type="entry name" value="YkuD_like"/>
    <property type="match status" value="1"/>
</dbReference>
<comment type="caution">
    <text evidence="11">The sequence shown here is derived from an EMBL/GenBank/DDBJ whole genome shotgun (WGS) entry which is preliminary data.</text>
</comment>
<evidence type="ECO:0000256" key="1">
    <source>
        <dbReference type="ARBA" id="ARBA00004752"/>
    </source>
</evidence>
<evidence type="ECO:0000256" key="5">
    <source>
        <dbReference type="ARBA" id="ARBA00022984"/>
    </source>
</evidence>
<reference evidence="11 12" key="1">
    <citation type="journal article" date="2019" name="Int. J. Syst. Evol. Microbiol.">
        <title>The Global Catalogue of Microorganisms (GCM) 10K type strain sequencing project: providing services to taxonomists for standard genome sequencing and annotation.</title>
        <authorList>
            <consortium name="The Broad Institute Genomics Platform"/>
            <consortium name="The Broad Institute Genome Sequencing Center for Infectious Disease"/>
            <person name="Wu L."/>
            <person name="Ma J."/>
        </authorList>
    </citation>
    <scope>NUCLEOTIDE SEQUENCE [LARGE SCALE GENOMIC DNA]</scope>
    <source>
        <strain evidence="11 12">JCM 9933</strain>
    </source>
</reference>
<keyword evidence="9" id="KW-0732">Signal</keyword>
<feature type="chain" id="PRO_5046765165" description="L,D-TPase catalytic domain-containing protein" evidence="9">
    <location>
        <begin position="23"/>
        <end position="305"/>
    </location>
</feature>
<keyword evidence="12" id="KW-1185">Reference proteome</keyword>
<name>A0ABN1EQL7_9PROT</name>
<comment type="pathway">
    <text evidence="1 7">Cell wall biogenesis; peptidoglycan biosynthesis.</text>
</comment>
<dbReference type="EMBL" id="BAAAFZ010000008">
    <property type="protein sequence ID" value="GAA0572018.1"/>
    <property type="molecule type" value="Genomic_DNA"/>
</dbReference>
<dbReference type="RefSeq" id="WP_343893891.1">
    <property type="nucleotide sequence ID" value="NZ_BAAAFZ010000008.1"/>
</dbReference>
<evidence type="ECO:0000256" key="7">
    <source>
        <dbReference type="PROSITE-ProRule" id="PRU01373"/>
    </source>
</evidence>
<dbReference type="PROSITE" id="PS52029">
    <property type="entry name" value="LD_TPASE"/>
    <property type="match status" value="1"/>
</dbReference>
<evidence type="ECO:0000256" key="6">
    <source>
        <dbReference type="ARBA" id="ARBA00023316"/>
    </source>
</evidence>
<dbReference type="Pfam" id="PF03734">
    <property type="entry name" value="YkuD"/>
    <property type="match status" value="1"/>
</dbReference>
<feature type="domain" description="L,D-TPase catalytic" evidence="10">
    <location>
        <begin position="86"/>
        <end position="232"/>
    </location>
</feature>
<organism evidence="11 12">
    <name type="scientific">Craurococcus roseus</name>
    <dbReference type="NCBI Taxonomy" id="77585"/>
    <lineage>
        <taxon>Bacteria</taxon>
        <taxon>Pseudomonadati</taxon>
        <taxon>Pseudomonadota</taxon>
        <taxon>Alphaproteobacteria</taxon>
        <taxon>Acetobacterales</taxon>
        <taxon>Acetobacteraceae</taxon>
        <taxon>Craurococcus</taxon>
    </lineage>
</organism>